<dbReference type="EMBL" id="FO203427">
    <property type="protein sequence ID" value="CCH48127.1"/>
    <property type="molecule type" value="Genomic_DNA"/>
</dbReference>
<feature type="transmembrane region" description="Helical" evidence="1">
    <location>
        <begin position="12"/>
        <end position="33"/>
    </location>
</feature>
<organism evidence="2 3">
    <name type="scientific">Pseudodesulfovibrio piezophilus (strain DSM 21447 / JCM 15486 / C1TLV30)</name>
    <name type="common">Desulfovibrio piezophilus</name>
    <dbReference type="NCBI Taxonomy" id="1322246"/>
    <lineage>
        <taxon>Bacteria</taxon>
        <taxon>Pseudomonadati</taxon>
        <taxon>Thermodesulfobacteriota</taxon>
        <taxon>Desulfovibrionia</taxon>
        <taxon>Desulfovibrionales</taxon>
        <taxon>Desulfovibrionaceae</taxon>
    </lineage>
</organism>
<keyword evidence="1" id="KW-0472">Membrane</keyword>
<dbReference type="HOGENOM" id="CLU_2952921_0_0_7"/>
<proteinExistence type="predicted"/>
<gene>
    <name evidence="2" type="ordered locus">BN4_10890</name>
</gene>
<dbReference type="AlphaFoldDB" id="M1WR61"/>
<evidence type="ECO:0000313" key="3">
    <source>
        <dbReference type="Proteomes" id="UP000011724"/>
    </source>
</evidence>
<keyword evidence="3" id="KW-1185">Reference proteome</keyword>
<keyword evidence="1" id="KW-0812">Transmembrane</keyword>
<dbReference type="KEGG" id="dpi:BN4_10890"/>
<sequence>MKMPCERKMLKYIPPVMAATCSMIVLMLELIFYRSAWTGYGEFDGRFAELTSSAIFEHW</sequence>
<evidence type="ECO:0000256" key="1">
    <source>
        <dbReference type="SAM" id="Phobius"/>
    </source>
</evidence>
<accession>M1WR61</accession>
<protein>
    <submittedName>
        <fullName evidence="2">Uncharacterized protein</fullName>
    </submittedName>
</protein>
<reference evidence="2 3" key="1">
    <citation type="journal article" date="2013" name="PLoS ONE">
        <title>The first genomic and proteomic characterization of a deep-sea sulfate reducer: insights into the piezophilic lifestyle of Desulfovibrio piezophilus.</title>
        <authorList>
            <person name="Pradel N."/>
            <person name="Ji B."/>
            <person name="Gimenez G."/>
            <person name="Talla E."/>
            <person name="Lenoble P."/>
            <person name="Garel M."/>
            <person name="Tamburini C."/>
            <person name="Fourquet P."/>
            <person name="Lebrun R."/>
            <person name="Bertin P."/>
            <person name="Denis Y."/>
            <person name="Pophillat M."/>
            <person name="Barbe V."/>
            <person name="Ollivier B."/>
            <person name="Dolla A."/>
        </authorList>
    </citation>
    <scope>NUCLEOTIDE SEQUENCE [LARGE SCALE GENOMIC DNA]</scope>
    <source>
        <strain evidence="3">DSM 10523 / SB164P1</strain>
    </source>
</reference>
<keyword evidence="1" id="KW-1133">Transmembrane helix</keyword>
<dbReference type="Proteomes" id="UP000011724">
    <property type="component" value="Chromosome"/>
</dbReference>
<evidence type="ECO:0000313" key="2">
    <source>
        <dbReference type="EMBL" id="CCH48127.1"/>
    </source>
</evidence>
<dbReference type="PATRIC" id="fig|879567.3.peg.915"/>
<reference evidence="3" key="2">
    <citation type="journal article" date="2013" name="Stand. Genomic Sci.">
        <title>Complete genome sequence of Desulfocapsa sulfexigens, a marine deltaproteobacterium specialized in disproportionating inorganic sulfur compounds.</title>
        <authorList>
            <person name="Finster K.W."/>
            <person name="Kjeldsen K.U."/>
            <person name="Kube M."/>
            <person name="Reinhardt R."/>
            <person name="Mussmann M."/>
            <person name="Amann R."/>
            <person name="Schreiber L."/>
        </authorList>
    </citation>
    <scope>NUCLEOTIDE SEQUENCE [LARGE SCALE GENOMIC DNA]</scope>
    <source>
        <strain evidence="3">DSM 10523 / SB164P1</strain>
    </source>
</reference>
<name>M1WR61_PSEP2</name>
<dbReference type="BioCyc" id="DPIE1322246:BN4_RS04545-MONOMER"/>